<dbReference type="PANTHER" id="PTHR30265:SF7">
    <property type="entry name" value="TRANSCRIPTION ANTITERMINATION PROTEIN RFAH"/>
    <property type="match status" value="1"/>
</dbReference>
<evidence type="ECO:0000259" key="4">
    <source>
        <dbReference type="Pfam" id="PF02357"/>
    </source>
</evidence>
<organism evidence="5 6">
    <name type="scientific">Methylacidiphilum caldifontis</name>
    <dbReference type="NCBI Taxonomy" id="2795386"/>
    <lineage>
        <taxon>Bacteria</taxon>
        <taxon>Pseudomonadati</taxon>
        <taxon>Verrucomicrobiota</taxon>
        <taxon>Methylacidiphilae</taxon>
        <taxon>Methylacidiphilales</taxon>
        <taxon>Methylacidiphilaceae</taxon>
        <taxon>Methylacidiphilum (ex Ratnadevi et al. 2023)</taxon>
    </lineage>
</organism>
<keyword evidence="3" id="KW-0804">Transcription</keyword>
<feature type="domain" description="NusG-like N-terminal" evidence="4">
    <location>
        <begin position="11"/>
        <end position="100"/>
    </location>
</feature>
<reference evidence="5 6" key="1">
    <citation type="submission" date="2016-05" db="EMBL/GenBank/DDBJ databases">
        <title>Diversity and Homogeneity among Thermoacidophilic Verrucomicrobia Methanotrophs Linked with Geographical Origin.</title>
        <authorList>
            <person name="Erikstad H.-A."/>
            <person name="Smestad N.B."/>
            <person name="Ceballos R.M."/>
            <person name="Birkeland N.-K."/>
        </authorList>
    </citation>
    <scope>NUCLEOTIDE SEQUENCE [LARGE SCALE GENOMIC DNA]</scope>
    <source>
        <strain evidence="5 6">Phi</strain>
    </source>
</reference>
<dbReference type="SUPFAM" id="SSF50104">
    <property type="entry name" value="Translation proteins SH3-like domain"/>
    <property type="match status" value="1"/>
</dbReference>
<dbReference type="CDD" id="cd06091">
    <property type="entry name" value="KOW_NusG"/>
    <property type="match status" value="1"/>
</dbReference>
<dbReference type="OrthoDB" id="9790639at2"/>
<dbReference type="GO" id="GO:0005829">
    <property type="term" value="C:cytosol"/>
    <property type="evidence" value="ECO:0007669"/>
    <property type="project" value="TreeGrafter"/>
</dbReference>
<dbReference type="GO" id="GO:0006354">
    <property type="term" value="P:DNA-templated transcription elongation"/>
    <property type="evidence" value="ECO:0007669"/>
    <property type="project" value="InterPro"/>
</dbReference>
<dbReference type="InterPro" id="IPR043425">
    <property type="entry name" value="NusG-like"/>
</dbReference>
<sequence>MEKRWSEESLWYCLSIHPKKEKIAVENLKKENIEIYFPQLCYSKTRGGKVSRVLEPLFPGYLFAKFNLYSKLILVRSTKGIKTVVHFGFNYPIIPECFIQELKMHFGAEGIKTVQKRIEVGSSITIAKGPFQGFSCIVQGYVPAKERVRVLLEWLGRTVRTEIGIKEIELNDLTLFKKDLGPSDH</sequence>
<comment type="caution">
    <text evidence="5">The sequence shown here is derived from an EMBL/GenBank/DDBJ whole genome shotgun (WGS) entry which is preliminary data.</text>
</comment>
<dbReference type="AlphaFoldDB" id="A0A4Y8PDJ4"/>
<accession>A0A4Y8PDJ4</accession>
<evidence type="ECO:0000256" key="2">
    <source>
        <dbReference type="ARBA" id="ARBA00023015"/>
    </source>
</evidence>
<dbReference type="InterPro" id="IPR008991">
    <property type="entry name" value="Translation_prot_SH3-like_sf"/>
</dbReference>
<dbReference type="EMBL" id="LXQC01000124">
    <property type="protein sequence ID" value="TFE69590.1"/>
    <property type="molecule type" value="Genomic_DNA"/>
</dbReference>
<keyword evidence="1" id="KW-0889">Transcription antitermination</keyword>
<dbReference type="Pfam" id="PF02357">
    <property type="entry name" value="NusG"/>
    <property type="match status" value="1"/>
</dbReference>
<evidence type="ECO:0000313" key="5">
    <source>
        <dbReference type="EMBL" id="TFE69590.1"/>
    </source>
</evidence>
<name>A0A4Y8PDJ4_9BACT</name>
<gene>
    <name evidence="5" type="ORF">A7Q10_07020</name>
</gene>
<dbReference type="Gene3D" id="3.30.70.940">
    <property type="entry name" value="NusG, N-terminal domain"/>
    <property type="match status" value="1"/>
</dbReference>
<dbReference type="InterPro" id="IPR006645">
    <property type="entry name" value="NGN-like_dom"/>
</dbReference>
<dbReference type="InterPro" id="IPR036735">
    <property type="entry name" value="NGN_dom_sf"/>
</dbReference>
<dbReference type="RefSeq" id="WP_134439776.1">
    <property type="nucleotide sequence ID" value="NZ_LXQC01000124.1"/>
</dbReference>
<proteinExistence type="predicted"/>
<dbReference type="SUPFAM" id="SSF82679">
    <property type="entry name" value="N-utilization substance G protein NusG, N-terminal domain"/>
    <property type="match status" value="1"/>
</dbReference>
<dbReference type="PANTHER" id="PTHR30265">
    <property type="entry name" value="RHO-INTERACTING TRANSCRIPTION TERMINATION FACTOR NUSG"/>
    <property type="match status" value="1"/>
</dbReference>
<protein>
    <submittedName>
        <fullName evidence="5">Transcriptional regulator</fullName>
    </submittedName>
</protein>
<dbReference type="GO" id="GO:0031564">
    <property type="term" value="P:transcription antitermination"/>
    <property type="evidence" value="ECO:0007669"/>
    <property type="project" value="UniProtKB-KW"/>
</dbReference>
<dbReference type="Proteomes" id="UP000297713">
    <property type="component" value="Unassembled WGS sequence"/>
</dbReference>
<keyword evidence="2" id="KW-0805">Transcription regulation</keyword>
<evidence type="ECO:0000256" key="3">
    <source>
        <dbReference type="ARBA" id="ARBA00023163"/>
    </source>
</evidence>
<evidence type="ECO:0000256" key="1">
    <source>
        <dbReference type="ARBA" id="ARBA00022814"/>
    </source>
</evidence>
<keyword evidence="6" id="KW-1185">Reference proteome</keyword>
<evidence type="ECO:0000313" key="6">
    <source>
        <dbReference type="Proteomes" id="UP000297713"/>
    </source>
</evidence>